<evidence type="ECO:0008006" key="4">
    <source>
        <dbReference type="Google" id="ProtNLM"/>
    </source>
</evidence>
<dbReference type="EMBL" id="JASPKY010000636">
    <property type="protein sequence ID" value="KAK9687524.1"/>
    <property type="molecule type" value="Genomic_DNA"/>
</dbReference>
<dbReference type="SUPFAM" id="SSF81321">
    <property type="entry name" value="Family A G protein-coupled receptor-like"/>
    <property type="match status" value="1"/>
</dbReference>
<evidence type="ECO:0000313" key="2">
    <source>
        <dbReference type="EMBL" id="KAK9687524.1"/>
    </source>
</evidence>
<protein>
    <recommendedName>
        <fullName evidence="4">G-protein coupled receptors family 1 profile domain-containing protein</fullName>
    </recommendedName>
</protein>
<evidence type="ECO:0000313" key="3">
    <source>
        <dbReference type="Proteomes" id="UP001458880"/>
    </source>
</evidence>
<name>A0AAW1IDV7_POPJA</name>
<feature type="transmembrane region" description="Helical" evidence="1">
    <location>
        <begin position="25"/>
        <end position="50"/>
    </location>
</feature>
<keyword evidence="1" id="KW-0472">Membrane</keyword>
<gene>
    <name evidence="2" type="ORF">QE152_g36197</name>
</gene>
<sequence length="76" mass="9127">MAMNNTTEMSLDTEDIMEHFYDRNYVVVILYIPVFLLALVANSLVIAVVIKYHYMRKRWIIYVLYLPRLIIMIVAW</sequence>
<dbReference type="Gene3D" id="1.20.1070.10">
    <property type="entry name" value="Rhodopsin 7-helix transmembrane proteins"/>
    <property type="match status" value="1"/>
</dbReference>
<evidence type="ECO:0000256" key="1">
    <source>
        <dbReference type="SAM" id="Phobius"/>
    </source>
</evidence>
<feature type="transmembrane region" description="Helical" evidence="1">
    <location>
        <begin position="59"/>
        <end position="75"/>
    </location>
</feature>
<keyword evidence="1" id="KW-0812">Transmembrane</keyword>
<keyword evidence="1" id="KW-1133">Transmembrane helix</keyword>
<dbReference type="Proteomes" id="UP001458880">
    <property type="component" value="Unassembled WGS sequence"/>
</dbReference>
<keyword evidence="3" id="KW-1185">Reference proteome</keyword>
<reference evidence="2 3" key="1">
    <citation type="journal article" date="2024" name="BMC Genomics">
        <title>De novo assembly and annotation of Popillia japonica's genome with initial clues to its potential as an invasive pest.</title>
        <authorList>
            <person name="Cucini C."/>
            <person name="Boschi S."/>
            <person name="Funari R."/>
            <person name="Cardaioli E."/>
            <person name="Iannotti N."/>
            <person name="Marturano G."/>
            <person name="Paoli F."/>
            <person name="Bruttini M."/>
            <person name="Carapelli A."/>
            <person name="Frati F."/>
            <person name="Nardi F."/>
        </authorList>
    </citation>
    <scope>NUCLEOTIDE SEQUENCE [LARGE SCALE GENOMIC DNA]</scope>
    <source>
        <strain evidence="2">DMR45628</strain>
    </source>
</reference>
<accession>A0AAW1IDV7</accession>
<organism evidence="2 3">
    <name type="scientific">Popillia japonica</name>
    <name type="common">Japanese beetle</name>
    <dbReference type="NCBI Taxonomy" id="7064"/>
    <lineage>
        <taxon>Eukaryota</taxon>
        <taxon>Metazoa</taxon>
        <taxon>Ecdysozoa</taxon>
        <taxon>Arthropoda</taxon>
        <taxon>Hexapoda</taxon>
        <taxon>Insecta</taxon>
        <taxon>Pterygota</taxon>
        <taxon>Neoptera</taxon>
        <taxon>Endopterygota</taxon>
        <taxon>Coleoptera</taxon>
        <taxon>Polyphaga</taxon>
        <taxon>Scarabaeiformia</taxon>
        <taxon>Scarabaeidae</taxon>
        <taxon>Rutelinae</taxon>
        <taxon>Popillia</taxon>
    </lineage>
</organism>
<dbReference type="AlphaFoldDB" id="A0AAW1IDV7"/>
<proteinExistence type="predicted"/>
<comment type="caution">
    <text evidence="2">The sequence shown here is derived from an EMBL/GenBank/DDBJ whole genome shotgun (WGS) entry which is preliminary data.</text>
</comment>